<dbReference type="Proteomes" id="UP000006552">
    <property type="component" value="Chromosome"/>
</dbReference>
<accession>Q5P021</accession>
<sequence length="527" mass="58250">MKARKWMATVVPATAVLFAAQGLAYAEPQRGGNLVFAVSLGEPATLDCHAAGSLNVMYRVAPHYSTLLTIDPANYPKVVGDVAESWTVSDDGLVYEFKLRPNIKFHDGSALTSADVRASFERMRNPPPGVVSVRKELYNDVAAIDTPDPQTVVFRLSQPNVSMLALFAQPYGCIYSESLLGSDPAYPAKKVMGSGPFKFVHYTPGAEWVGERFPEYFRQGLPYLDGFKALSLTPAATVNALAAGQVMVDFRGVSPLEAERIVASRGKEVQIFEANPAISTLFMASVNTQKPALADVRVRKALALALDHWGGSKAMERTSTLSVVGALARPGSEFARSNAELERLPGFGRDMEAARAEARRLLAEAGQTDLKLTFLNRKPWPFLGVYLIDQLRQVGVTMVQEQVEDPQFFARRRAGDFDLTVEYLPDYLDDPTAKWSNFISFERNPSNISRYSDKKVDALMEEQARIPDPAKRLAVIHGLEEHILNQGYTLPLFWGRRTTVVDSKLQGYVAAPTNYVGQDLSHFWLKH</sequence>
<evidence type="ECO:0000259" key="4">
    <source>
        <dbReference type="Pfam" id="PF00496"/>
    </source>
</evidence>
<dbReference type="GO" id="GO:1904680">
    <property type="term" value="F:peptide transmembrane transporter activity"/>
    <property type="evidence" value="ECO:0007669"/>
    <property type="project" value="TreeGrafter"/>
</dbReference>
<dbReference type="PANTHER" id="PTHR30290">
    <property type="entry name" value="PERIPLASMIC BINDING COMPONENT OF ABC TRANSPORTER"/>
    <property type="match status" value="1"/>
</dbReference>
<dbReference type="PANTHER" id="PTHR30290:SF38">
    <property type="entry name" value="D,D-DIPEPTIDE-BINDING PERIPLASMIC PROTEIN DDPA-RELATED"/>
    <property type="match status" value="1"/>
</dbReference>
<dbReference type="eggNOG" id="COG0747">
    <property type="taxonomic scope" value="Bacteria"/>
</dbReference>
<dbReference type="STRING" id="76114.ebA5660"/>
<comment type="similarity">
    <text evidence="1">Belongs to the bacterial solute-binding protein 5 family.</text>
</comment>
<feature type="domain" description="Solute-binding protein family 5" evidence="4">
    <location>
        <begin position="77"/>
        <end position="433"/>
    </location>
</feature>
<feature type="signal peptide" evidence="3">
    <location>
        <begin position="1"/>
        <end position="26"/>
    </location>
</feature>
<dbReference type="AlphaFoldDB" id="Q5P021"/>
<evidence type="ECO:0000256" key="3">
    <source>
        <dbReference type="SAM" id="SignalP"/>
    </source>
</evidence>
<organism evidence="5 6">
    <name type="scientific">Aromatoleum aromaticum (strain DSM 19018 / LMG 30748 / EbN1)</name>
    <name type="common">Azoarcus sp. (strain EbN1)</name>
    <dbReference type="NCBI Taxonomy" id="76114"/>
    <lineage>
        <taxon>Bacteria</taxon>
        <taxon>Pseudomonadati</taxon>
        <taxon>Pseudomonadota</taxon>
        <taxon>Betaproteobacteria</taxon>
        <taxon>Rhodocyclales</taxon>
        <taxon>Rhodocyclaceae</taxon>
        <taxon>Aromatoleum</taxon>
    </lineage>
</organism>
<dbReference type="InterPro" id="IPR030678">
    <property type="entry name" value="Peptide/Ni-bd"/>
</dbReference>
<evidence type="ECO:0000313" key="6">
    <source>
        <dbReference type="Proteomes" id="UP000006552"/>
    </source>
</evidence>
<feature type="chain" id="PRO_5004260808" evidence="3">
    <location>
        <begin position="27"/>
        <end position="527"/>
    </location>
</feature>
<dbReference type="GO" id="GO:0015833">
    <property type="term" value="P:peptide transport"/>
    <property type="evidence" value="ECO:0007669"/>
    <property type="project" value="TreeGrafter"/>
</dbReference>
<dbReference type="Pfam" id="PF00496">
    <property type="entry name" value="SBP_bac_5"/>
    <property type="match status" value="1"/>
</dbReference>
<dbReference type="Gene3D" id="3.40.190.10">
    <property type="entry name" value="Periplasmic binding protein-like II"/>
    <property type="match status" value="1"/>
</dbReference>
<evidence type="ECO:0000313" key="5">
    <source>
        <dbReference type="EMBL" id="CAI09343.1"/>
    </source>
</evidence>
<reference evidence="5 6" key="1">
    <citation type="journal article" date="2005" name="Arch. Microbiol.">
        <title>The genome sequence of an anaerobic aromatic-degrading denitrifying bacterium, strain EbN1.</title>
        <authorList>
            <person name="Rabus R."/>
            <person name="Kube M."/>
            <person name="Heider J."/>
            <person name="Beck A."/>
            <person name="Heitmann K."/>
            <person name="Widdel F."/>
            <person name="Reinhardt R."/>
        </authorList>
    </citation>
    <scope>NUCLEOTIDE SEQUENCE [LARGE SCALE GENOMIC DNA]</scope>
    <source>
        <strain evidence="5 6">EbN1</strain>
    </source>
</reference>
<dbReference type="CDD" id="cd08503">
    <property type="entry name" value="PBP2_NikA_DppA_OppA_like_17"/>
    <property type="match status" value="1"/>
</dbReference>
<dbReference type="EMBL" id="CR555306">
    <property type="protein sequence ID" value="CAI09343.1"/>
    <property type="molecule type" value="Genomic_DNA"/>
</dbReference>
<keyword evidence="6" id="KW-1185">Reference proteome</keyword>
<dbReference type="RefSeq" id="WP_011239008.1">
    <property type="nucleotide sequence ID" value="NC_006513.1"/>
</dbReference>
<dbReference type="InterPro" id="IPR039424">
    <property type="entry name" value="SBP_5"/>
</dbReference>
<dbReference type="PIRSF" id="PIRSF002741">
    <property type="entry name" value="MppA"/>
    <property type="match status" value="1"/>
</dbReference>
<dbReference type="Gene3D" id="3.10.105.10">
    <property type="entry name" value="Dipeptide-binding Protein, Domain 3"/>
    <property type="match status" value="1"/>
</dbReference>
<evidence type="ECO:0000256" key="2">
    <source>
        <dbReference type="ARBA" id="ARBA00022729"/>
    </source>
</evidence>
<keyword evidence="2 3" id="KW-0732">Signal</keyword>
<dbReference type="HOGENOM" id="CLU_017028_7_3_4"/>
<name>Q5P021_AROAE</name>
<gene>
    <name evidence="5" type="ORF">ebA5660</name>
</gene>
<dbReference type="GO" id="GO:0030288">
    <property type="term" value="C:outer membrane-bounded periplasmic space"/>
    <property type="evidence" value="ECO:0007669"/>
    <property type="project" value="UniProtKB-ARBA"/>
</dbReference>
<protein>
    <submittedName>
        <fullName evidence="5">Probable ABC transporter substrate binding protein</fullName>
    </submittedName>
</protein>
<dbReference type="KEGG" id="eba:ebA5660"/>
<dbReference type="GO" id="GO:0043190">
    <property type="term" value="C:ATP-binding cassette (ABC) transporter complex"/>
    <property type="evidence" value="ECO:0007669"/>
    <property type="project" value="InterPro"/>
</dbReference>
<proteinExistence type="inferred from homology"/>
<evidence type="ECO:0000256" key="1">
    <source>
        <dbReference type="ARBA" id="ARBA00005695"/>
    </source>
</evidence>
<dbReference type="SUPFAM" id="SSF53850">
    <property type="entry name" value="Periplasmic binding protein-like II"/>
    <property type="match status" value="1"/>
</dbReference>
<dbReference type="InterPro" id="IPR000914">
    <property type="entry name" value="SBP_5_dom"/>
</dbReference>